<feature type="compositionally biased region" description="Basic and acidic residues" evidence="2">
    <location>
        <begin position="688"/>
        <end position="712"/>
    </location>
</feature>
<dbReference type="AlphaFoldDB" id="A0A956M0J2"/>
<dbReference type="Gene3D" id="2.120.10.30">
    <property type="entry name" value="TolB, C-terminal domain"/>
    <property type="match status" value="3"/>
</dbReference>
<evidence type="ECO:0000256" key="1">
    <source>
        <dbReference type="ARBA" id="ARBA00009820"/>
    </source>
</evidence>
<proteinExistence type="inferred from homology"/>
<dbReference type="Gene3D" id="2.30.40.10">
    <property type="entry name" value="Urease, subunit C, domain 1"/>
    <property type="match status" value="1"/>
</dbReference>
<dbReference type="SUPFAM" id="SSF69304">
    <property type="entry name" value="Tricorn protease N-terminal domain"/>
    <property type="match status" value="1"/>
</dbReference>
<evidence type="ECO:0000313" key="4">
    <source>
        <dbReference type="Proteomes" id="UP000697710"/>
    </source>
</evidence>
<accession>A0A956M0J2</accession>
<feature type="region of interest" description="Disordered" evidence="2">
    <location>
        <begin position="688"/>
        <end position="764"/>
    </location>
</feature>
<organism evidence="3 4">
    <name type="scientific">Eiseniibacteriota bacterium</name>
    <dbReference type="NCBI Taxonomy" id="2212470"/>
    <lineage>
        <taxon>Bacteria</taxon>
        <taxon>Candidatus Eiseniibacteriota</taxon>
    </lineage>
</organism>
<name>A0A956M0J2_UNCEI</name>
<comment type="similarity">
    <text evidence="1">Belongs to the TolB family.</text>
</comment>
<dbReference type="SUPFAM" id="SSF82171">
    <property type="entry name" value="DPP6 N-terminal domain-like"/>
    <property type="match status" value="1"/>
</dbReference>
<dbReference type="PANTHER" id="PTHR36842:SF1">
    <property type="entry name" value="PROTEIN TOLB"/>
    <property type="match status" value="1"/>
</dbReference>
<dbReference type="SUPFAM" id="SSF51338">
    <property type="entry name" value="Composite domain of metallo-dependent hydrolases"/>
    <property type="match status" value="1"/>
</dbReference>
<dbReference type="InterPro" id="IPR011042">
    <property type="entry name" value="6-blade_b-propeller_TolB-like"/>
</dbReference>
<dbReference type="PANTHER" id="PTHR36842">
    <property type="entry name" value="PROTEIN TOLB HOMOLOG"/>
    <property type="match status" value="1"/>
</dbReference>
<dbReference type="InterPro" id="IPR011659">
    <property type="entry name" value="WD40"/>
</dbReference>
<dbReference type="Pfam" id="PF07676">
    <property type="entry name" value="PD40"/>
    <property type="match status" value="4"/>
</dbReference>
<evidence type="ECO:0000256" key="2">
    <source>
        <dbReference type="SAM" id="MobiDB-lite"/>
    </source>
</evidence>
<feature type="compositionally biased region" description="Low complexity" evidence="2">
    <location>
        <begin position="724"/>
        <end position="735"/>
    </location>
</feature>
<reference evidence="3" key="1">
    <citation type="submission" date="2020-04" db="EMBL/GenBank/DDBJ databases">
        <authorList>
            <person name="Zhang T."/>
        </authorList>
    </citation>
    <scope>NUCLEOTIDE SEQUENCE</scope>
    <source>
        <strain evidence="3">HKST-UBA01</strain>
    </source>
</reference>
<dbReference type="Proteomes" id="UP000697710">
    <property type="component" value="Unassembled WGS sequence"/>
</dbReference>
<gene>
    <name evidence="3" type="ORF">KC729_15015</name>
</gene>
<feature type="compositionally biased region" description="Basic and acidic residues" evidence="2">
    <location>
        <begin position="742"/>
        <end position="764"/>
    </location>
</feature>
<evidence type="ECO:0000313" key="3">
    <source>
        <dbReference type="EMBL" id="MCA9729001.1"/>
    </source>
</evidence>
<feature type="non-terminal residue" evidence="3">
    <location>
        <position position="832"/>
    </location>
</feature>
<dbReference type="GO" id="GO:0016810">
    <property type="term" value="F:hydrolase activity, acting on carbon-nitrogen (but not peptide) bonds"/>
    <property type="evidence" value="ECO:0007669"/>
    <property type="project" value="InterPro"/>
</dbReference>
<sequence length="832" mass="90290">MGSTPVVATVRSGSSLDPPSADLARDAAGGTSLRAPSFLDDEPRFYTAGSDSGGASLLKNATASDWNINEAHGPADTVRFETDDLTWVSVDVHPQGDRLVFDVLGDLYTLPIAGGTATRITSGPAYDDQPRWSPDGSRILFTSDRGGGDDIWMMKADGSDLRPVTQDLGHEVNCGAWCSDGDYVLAKKRLTDFSSIGTTELWLYSIYGGEGIQITKKDELPEINEPVCSPDGRFFYFSARHSRYQYNRNVLQGIYQIERYDRRTGERSAVTDGYGGAGRPTLSPDGKLLAFVRRDRLRTVLYVYDLATRTERPVWNGLSGDMQENFANTGTYPGMCFTPDNRAVVLWAEGKLWSVEVASGRPTQIPCRVPVELSITKALRFEREIAPDSVRIHQVAWPTQSPDGKRVLFAAVGNLWEMPIERDARGRSRGGVPRRLATEGGLAFSPAYSRDGRWIDYVSWSDTEGGQVWKMPAAGGRSTRLTRAASQYANPAFSPDGTKIVCTRGTNAPMRGHDLGAEGSLDIVWIPAEGGDAQYVLSIPSRGTASRMPRPRWNAAGDRVYYIQDETSGIENEKVMLYSVRLDGTDRQAHLQLKWADDIIPSPDGKWAAYNELHNAYVTALPFAGRDPIVVNGGSGPVPMQQFTEDGGAWLGWADGGRTVTWSSGPDFYRLPVDSLFAVWGRAQLEAGKKKTEPPKKEADGDDSKDGGKIGDDEQNQGDGSGASGDAVGSDGAAGETSTAEDVSKKDEKGGKDDEKDGKDDAAKIHPDTLVVRLELPRAKPHGTVAFTGGRIITMHGDDVIEHGTLVIRDDRIVAVGPSESVAIPADARVFD</sequence>
<dbReference type="InterPro" id="IPR011059">
    <property type="entry name" value="Metal-dep_hydrolase_composite"/>
</dbReference>
<feature type="region of interest" description="Disordered" evidence="2">
    <location>
        <begin position="1"/>
        <end position="34"/>
    </location>
</feature>
<protein>
    <submittedName>
        <fullName evidence="3">PD40 domain-containing protein</fullName>
    </submittedName>
</protein>
<reference evidence="3" key="2">
    <citation type="journal article" date="2021" name="Microbiome">
        <title>Successional dynamics and alternative stable states in a saline activated sludge microbial community over 9 years.</title>
        <authorList>
            <person name="Wang Y."/>
            <person name="Ye J."/>
            <person name="Ju F."/>
            <person name="Liu L."/>
            <person name="Boyd J.A."/>
            <person name="Deng Y."/>
            <person name="Parks D.H."/>
            <person name="Jiang X."/>
            <person name="Yin X."/>
            <person name="Woodcroft B.J."/>
            <person name="Tyson G.W."/>
            <person name="Hugenholtz P."/>
            <person name="Polz M.F."/>
            <person name="Zhang T."/>
        </authorList>
    </citation>
    <scope>NUCLEOTIDE SEQUENCE</scope>
    <source>
        <strain evidence="3">HKST-UBA01</strain>
    </source>
</reference>
<comment type="caution">
    <text evidence="3">The sequence shown here is derived from an EMBL/GenBank/DDBJ whole genome shotgun (WGS) entry which is preliminary data.</text>
</comment>
<dbReference type="EMBL" id="JAGQHR010000541">
    <property type="protein sequence ID" value="MCA9729001.1"/>
    <property type="molecule type" value="Genomic_DNA"/>
</dbReference>